<sequence>MESKNVENELIKKAKENDEKAKLLIIEKMTPYIRKVAKSYFIHCYTEEDLVQLGVVSVLKAIDSYDLKRYTNFFGYAALAIKNNYGSLLRKEYKKSEELSLNRTDENGMEIIETLFSDETLEDECILKTQLIELRETLGLLTKEEKNFIIYIYMMKHGGIKAYSEKYGIKYSSCISMRDRIIKKLKKGMKELE</sequence>
<reference evidence="1" key="1">
    <citation type="journal article" date="2025" name="Int. J. Syst. Evol. Microbiol.">
        <title>Inconstantimicrobium mannanitabidum sp. nov., a novel member of the family Clostridiaceae isolated from anoxic soil under the treatment of reductive soil disinfestation.</title>
        <authorList>
            <person name="Ueki A."/>
            <person name="Tonouchi A."/>
            <person name="Honma S."/>
            <person name="Kaku N."/>
            <person name="Ueki K."/>
        </authorList>
    </citation>
    <scope>NUCLEOTIDE SEQUENCE</scope>
    <source>
        <strain evidence="1">TW13</strain>
    </source>
</reference>
<comment type="caution">
    <text evidence="1">The sequence shown here is derived from an EMBL/GenBank/DDBJ whole genome shotgun (WGS) entry which is preliminary data.</text>
</comment>
<keyword evidence="2" id="KW-1185">Reference proteome</keyword>
<evidence type="ECO:0000313" key="1">
    <source>
        <dbReference type="EMBL" id="GKX67818.1"/>
    </source>
</evidence>
<accession>A0ACB5RFG1</accession>
<organism evidence="1 2">
    <name type="scientific">Inconstantimicrobium mannanitabidum</name>
    <dbReference type="NCBI Taxonomy" id="1604901"/>
    <lineage>
        <taxon>Bacteria</taxon>
        <taxon>Bacillati</taxon>
        <taxon>Bacillota</taxon>
        <taxon>Clostridia</taxon>
        <taxon>Eubacteriales</taxon>
        <taxon>Clostridiaceae</taxon>
        <taxon>Inconstantimicrobium</taxon>
    </lineage>
</organism>
<dbReference type="Proteomes" id="UP001058074">
    <property type="component" value="Unassembled WGS sequence"/>
</dbReference>
<protein>
    <submittedName>
        <fullName evidence="1">RNA polymerase sigma factor</fullName>
    </submittedName>
</protein>
<evidence type="ECO:0000313" key="2">
    <source>
        <dbReference type="Proteomes" id="UP001058074"/>
    </source>
</evidence>
<proteinExistence type="predicted"/>
<name>A0ACB5RFG1_9CLOT</name>
<gene>
    <name evidence="1" type="primary">sigK_2</name>
    <name evidence="1" type="ORF">rsdtw13_30760</name>
</gene>
<dbReference type="EMBL" id="BROD01000001">
    <property type="protein sequence ID" value="GKX67818.1"/>
    <property type="molecule type" value="Genomic_DNA"/>
</dbReference>